<feature type="transmembrane region" description="Helical" evidence="2">
    <location>
        <begin position="151"/>
        <end position="170"/>
    </location>
</feature>
<protein>
    <submittedName>
        <fullName evidence="3">TspO/MBR family protein</fullName>
    </submittedName>
</protein>
<feature type="transmembrane region" description="Helical" evidence="2">
    <location>
        <begin position="190"/>
        <end position="209"/>
    </location>
</feature>
<accession>A0ABT8H086</accession>
<keyword evidence="2" id="KW-0812">Transmembrane</keyword>
<dbReference type="PANTHER" id="PTHR33802:SF1">
    <property type="entry name" value="XK-RELATED PROTEIN"/>
    <property type="match status" value="1"/>
</dbReference>
<sequence length="309" mass="31103">MTPASDNRASGNPASRDRATGPGHAGLPGGPADAGGPGELGAPTGWALPIITLLGTAAAIVAAFIGSGALGGTPIAEAAGGVLSADATPVAPAGSAFSIWSVIYLGLAAYAIWQLTPVARRSARQAALRPWALASVLLNTAWVWAVQLELILGSVIVIVLLLAVLIRIMFILGAPRIGGVVETVVTDGTFGLYLGWVSVAFFANTYAWLASEGIEVVTEVPFGIVGIIVAAAVGVATALISGGRIPPALATAWGLAWVAYGRTEGAHESAALVWTAAIASVVVVVVALARRLTVGKRQPRRAAEVGGTA</sequence>
<comment type="caution">
    <text evidence="3">The sequence shown here is derived from an EMBL/GenBank/DDBJ whole genome shotgun (WGS) entry which is preliminary data.</text>
</comment>
<gene>
    <name evidence="3" type="ORF">QYF62_07385</name>
</gene>
<feature type="transmembrane region" description="Helical" evidence="2">
    <location>
        <begin position="90"/>
        <end position="115"/>
    </location>
</feature>
<proteinExistence type="predicted"/>
<feature type="transmembrane region" description="Helical" evidence="2">
    <location>
        <begin position="221"/>
        <end position="240"/>
    </location>
</feature>
<organism evidence="3 4">
    <name type="scientific">Dietzia maris</name>
    <dbReference type="NCBI Taxonomy" id="37915"/>
    <lineage>
        <taxon>Bacteria</taxon>
        <taxon>Bacillati</taxon>
        <taxon>Actinomycetota</taxon>
        <taxon>Actinomycetes</taxon>
        <taxon>Mycobacteriales</taxon>
        <taxon>Dietziaceae</taxon>
        <taxon>Dietzia</taxon>
    </lineage>
</organism>
<keyword evidence="2" id="KW-0472">Membrane</keyword>
<keyword evidence="2" id="KW-1133">Transmembrane helix</keyword>
<dbReference type="PANTHER" id="PTHR33802">
    <property type="entry name" value="SI:CH211-161H7.5-RELATED"/>
    <property type="match status" value="1"/>
</dbReference>
<name>A0ABT8H086_9ACTN</name>
<evidence type="ECO:0000256" key="2">
    <source>
        <dbReference type="SAM" id="Phobius"/>
    </source>
</evidence>
<dbReference type="EMBL" id="JAUHTB010000006">
    <property type="protein sequence ID" value="MDN4505876.1"/>
    <property type="molecule type" value="Genomic_DNA"/>
</dbReference>
<keyword evidence="4" id="KW-1185">Reference proteome</keyword>
<dbReference type="Proteomes" id="UP001172702">
    <property type="component" value="Unassembled WGS sequence"/>
</dbReference>
<dbReference type="InterPro" id="IPR038330">
    <property type="entry name" value="TspO/MBR-related_sf"/>
</dbReference>
<reference evidence="3 4" key="1">
    <citation type="submission" date="2023-07" db="EMBL/GenBank/DDBJ databases">
        <title>Strategy for survival of the halotoleranting strain Dietzia MX2 from the Yakshinskoe mineral salts deposit.</title>
        <authorList>
            <person name="Kharitonova M.A."/>
            <person name="Kupriyanova-Ashina F.G."/>
            <person name="Shakirov T.R."/>
            <person name="Vafina M.S."/>
            <person name="Ilinskaya O.N."/>
        </authorList>
    </citation>
    <scope>NUCLEOTIDE SEQUENCE [LARGE SCALE GENOMIC DNA]</scope>
    <source>
        <strain evidence="3 4">MX2</strain>
    </source>
</reference>
<evidence type="ECO:0000256" key="1">
    <source>
        <dbReference type="SAM" id="MobiDB-lite"/>
    </source>
</evidence>
<evidence type="ECO:0000313" key="4">
    <source>
        <dbReference type="Proteomes" id="UP001172702"/>
    </source>
</evidence>
<dbReference type="RefSeq" id="WP_268098888.1">
    <property type="nucleotide sequence ID" value="NZ_JAUHTB010000006.1"/>
</dbReference>
<feature type="transmembrane region" description="Helical" evidence="2">
    <location>
        <begin position="127"/>
        <end position="145"/>
    </location>
</feature>
<feature type="region of interest" description="Disordered" evidence="1">
    <location>
        <begin position="1"/>
        <end position="38"/>
    </location>
</feature>
<feature type="transmembrane region" description="Helical" evidence="2">
    <location>
        <begin position="269"/>
        <end position="289"/>
    </location>
</feature>
<feature type="transmembrane region" description="Helical" evidence="2">
    <location>
        <begin position="46"/>
        <end position="70"/>
    </location>
</feature>
<dbReference type="Gene3D" id="1.20.1260.100">
    <property type="entry name" value="TspO/MBR protein"/>
    <property type="match status" value="1"/>
</dbReference>
<feature type="compositionally biased region" description="Polar residues" evidence="1">
    <location>
        <begin position="1"/>
        <end position="13"/>
    </location>
</feature>
<feature type="compositionally biased region" description="Gly residues" evidence="1">
    <location>
        <begin position="23"/>
        <end position="38"/>
    </location>
</feature>
<evidence type="ECO:0000313" key="3">
    <source>
        <dbReference type="EMBL" id="MDN4505876.1"/>
    </source>
</evidence>